<dbReference type="RefSeq" id="WP_209641141.1">
    <property type="nucleotide sequence ID" value="NZ_JAGINW010000001.1"/>
</dbReference>
<protein>
    <recommendedName>
        <fullName evidence="3">HEAT repeat domain-containing protein</fullName>
    </recommendedName>
</protein>
<sequence>MTSSQGFSTRTLNRIIDTLAANHSSSRFESARFFQVSQLPMFLIDLWETRGKDADSLLAQLVRMSPDHSWQLVRRLWAAGVPIGPKATAELATVTDGAVMDLHHQWGTIRTLRDLMHPEGVARLLGMAVDADLTDDLRIAAIAEASGSSPAAAAAMGFLMKRNDFPDWEFPDSDADAIDAIPDADDEILEGFLLIVQNRHLAEGTRANAAALAVISGGESVYQELVRQQFSASLIALLGEEAARGTTEARSVLWRMVTDTHLASSQRFEAAYELDLLGGDSEASAFRVLAKDPDFDERYRRRAVAALADPSV</sequence>
<evidence type="ECO:0000313" key="1">
    <source>
        <dbReference type="EMBL" id="MBP2324074.1"/>
    </source>
</evidence>
<dbReference type="Proteomes" id="UP001519332">
    <property type="component" value="Unassembled WGS sequence"/>
</dbReference>
<dbReference type="EMBL" id="JAGINW010000001">
    <property type="protein sequence ID" value="MBP2324074.1"/>
    <property type="molecule type" value="Genomic_DNA"/>
</dbReference>
<accession>A0ABS4TIE3</accession>
<proteinExistence type="predicted"/>
<evidence type="ECO:0000313" key="2">
    <source>
        <dbReference type="Proteomes" id="UP001519332"/>
    </source>
</evidence>
<evidence type="ECO:0008006" key="3">
    <source>
        <dbReference type="Google" id="ProtNLM"/>
    </source>
</evidence>
<keyword evidence="2" id="KW-1185">Reference proteome</keyword>
<comment type="caution">
    <text evidence="1">The sequence shown here is derived from an EMBL/GenBank/DDBJ whole genome shotgun (WGS) entry which is preliminary data.</text>
</comment>
<name>A0ABS4TIE3_9PSEU</name>
<organism evidence="1 2">
    <name type="scientific">Kibdelosporangium banguiense</name>
    <dbReference type="NCBI Taxonomy" id="1365924"/>
    <lineage>
        <taxon>Bacteria</taxon>
        <taxon>Bacillati</taxon>
        <taxon>Actinomycetota</taxon>
        <taxon>Actinomycetes</taxon>
        <taxon>Pseudonocardiales</taxon>
        <taxon>Pseudonocardiaceae</taxon>
        <taxon>Kibdelosporangium</taxon>
    </lineage>
</organism>
<reference evidence="1 2" key="1">
    <citation type="submission" date="2021-03" db="EMBL/GenBank/DDBJ databases">
        <title>Sequencing the genomes of 1000 actinobacteria strains.</title>
        <authorList>
            <person name="Klenk H.-P."/>
        </authorList>
    </citation>
    <scope>NUCLEOTIDE SEQUENCE [LARGE SCALE GENOMIC DNA]</scope>
    <source>
        <strain evidence="1 2">DSM 46670</strain>
    </source>
</reference>
<gene>
    <name evidence="1" type="ORF">JOF56_004459</name>
</gene>